<keyword evidence="3" id="KW-1185">Reference proteome</keyword>
<name>A0A177AZQ5_9BILA</name>
<accession>A0A177AZQ5</accession>
<evidence type="ECO:0000313" key="2">
    <source>
        <dbReference type="EMBL" id="OAF67466.1"/>
    </source>
</evidence>
<dbReference type="Proteomes" id="UP000078046">
    <property type="component" value="Unassembled WGS sequence"/>
</dbReference>
<organism evidence="2 3">
    <name type="scientific">Intoshia linei</name>
    <dbReference type="NCBI Taxonomy" id="1819745"/>
    <lineage>
        <taxon>Eukaryota</taxon>
        <taxon>Metazoa</taxon>
        <taxon>Spiralia</taxon>
        <taxon>Lophotrochozoa</taxon>
        <taxon>Mesozoa</taxon>
        <taxon>Orthonectida</taxon>
        <taxon>Rhopaluridae</taxon>
        <taxon>Intoshia</taxon>
    </lineage>
</organism>
<feature type="transmembrane region" description="Helical" evidence="1">
    <location>
        <begin position="26"/>
        <end position="56"/>
    </location>
</feature>
<sequence>MNIFASFVLTSDGDGGWIDNILDHGIITAIVISTGIVIVSLIIIILTVCVCCRLFYRLISYDKFNNTDSDNSNIKSGAGLSYPCLSNSYNFNGQIMNIPRPINQMNQIELSSQNKERFMNSQPLNHIQYSYRNRQGNSESHTNASSSVATTSTNRNVPMDRIRVINPNGIYNVKKEFPNFL</sequence>
<keyword evidence="1" id="KW-0472">Membrane</keyword>
<keyword evidence="1" id="KW-0812">Transmembrane</keyword>
<evidence type="ECO:0000313" key="3">
    <source>
        <dbReference type="Proteomes" id="UP000078046"/>
    </source>
</evidence>
<comment type="caution">
    <text evidence="2">The sequence shown here is derived from an EMBL/GenBank/DDBJ whole genome shotgun (WGS) entry which is preliminary data.</text>
</comment>
<reference evidence="2 3" key="1">
    <citation type="submission" date="2016-04" db="EMBL/GenBank/DDBJ databases">
        <title>The genome of Intoshia linei affirms orthonectids as highly simplified spiralians.</title>
        <authorList>
            <person name="Mikhailov K.V."/>
            <person name="Slusarev G.S."/>
            <person name="Nikitin M.A."/>
            <person name="Logacheva M.D."/>
            <person name="Penin A."/>
            <person name="Aleoshin V."/>
            <person name="Panchin Y.V."/>
        </authorList>
    </citation>
    <scope>NUCLEOTIDE SEQUENCE [LARGE SCALE GENOMIC DNA]</scope>
    <source>
        <strain evidence="2">Intl2013</strain>
        <tissue evidence="2">Whole animal</tissue>
    </source>
</reference>
<protein>
    <submittedName>
        <fullName evidence="2">Uncharacterized protein</fullName>
    </submittedName>
</protein>
<gene>
    <name evidence="2" type="ORF">A3Q56_04809</name>
</gene>
<evidence type="ECO:0000256" key="1">
    <source>
        <dbReference type="SAM" id="Phobius"/>
    </source>
</evidence>
<proteinExistence type="predicted"/>
<keyword evidence="1" id="KW-1133">Transmembrane helix</keyword>
<dbReference type="EMBL" id="LWCA01000653">
    <property type="protein sequence ID" value="OAF67466.1"/>
    <property type="molecule type" value="Genomic_DNA"/>
</dbReference>
<dbReference type="AlphaFoldDB" id="A0A177AZQ5"/>